<organism evidence="1 2">
    <name type="scientific">Actinobacillus ureae ATCC 25976</name>
    <dbReference type="NCBI Taxonomy" id="887324"/>
    <lineage>
        <taxon>Bacteria</taxon>
        <taxon>Pseudomonadati</taxon>
        <taxon>Pseudomonadota</taxon>
        <taxon>Gammaproteobacteria</taxon>
        <taxon>Pasteurellales</taxon>
        <taxon>Pasteurellaceae</taxon>
        <taxon>Actinobacillus</taxon>
    </lineage>
</organism>
<evidence type="ECO:0000313" key="2">
    <source>
        <dbReference type="Proteomes" id="UP000005467"/>
    </source>
</evidence>
<dbReference type="Proteomes" id="UP000005467">
    <property type="component" value="Unassembled WGS sequence"/>
</dbReference>
<comment type="caution">
    <text evidence="1">The sequence shown here is derived from an EMBL/GenBank/DDBJ whole genome shotgun (WGS) entry which is preliminary data.</text>
</comment>
<dbReference type="EMBL" id="AEVG01000133">
    <property type="protein sequence ID" value="EFX90914.1"/>
    <property type="molecule type" value="Genomic_DNA"/>
</dbReference>
<dbReference type="AlphaFoldDB" id="E8KJQ8"/>
<evidence type="ECO:0000313" key="1">
    <source>
        <dbReference type="EMBL" id="EFX90914.1"/>
    </source>
</evidence>
<name>E8KJQ8_9PAST</name>
<protein>
    <submittedName>
        <fullName evidence="1">Uncharacterized protein</fullName>
    </submittedName>
</protein>
<dbReference type="HOGENOM" id="CLU_1976777_0_0_6"/>
<reference evidence="1 2" key="1">
    <citation type="submission" date="2011-01" db="EMBL/GenBank/DDBJ databases">
        <authorList>
            <person name="Muzny D."/>
            <person name="Qin X."/>
            <person name="Deng J."/>
            <person name="Jiang H."/>
            <person name="Liu Y."/>
            <person name="Qu J."/>
            <person name="Song X.-Z."/>
            <person name="Zhang L."/>
            <person name="Thornton R."/>
            <person name="Coyle M."/>
            <person name="Francisco L."/>
            <person name="Jackson L."/>
            <person name="Javaid M."/>
            <person name="Korchina V."/>
            <person name="Kovar C."/>
            <person name="Mata R."/>
            <person name="Mathew T."/>
            <person name="Ngo R."/>
            <person name="Nguyen L."/>
            <person name="Nguyen N."/>
            <person name="Okwuonu G."/>
            <person name="Ongeri F."/>
            <person name="Pham C."/>
            <person name="Simmons D."/>
            <person name="Wilczek-Boney K."/>
            <person name="Hale W."/>
            <person name="Jakkamsetti A."/>
            <person name="Pham P."/>
            <person name="Ruth R."/>
            <person name="San Lucas F."/>
            <person name="Warren J."/>
            <person name="Zhang J."/>
            <person name="Zhao Z."/>
            <person name="Zhou C."/>
            <person name="Zhu D."/>
            <person name="Lee S."/>
            <person name="Bess C."/>
            <person name="Blankenburg K."/>
            <person name="Forbes L."/>
            <person name="Fu Q."/>
            <person name="Gubbala S."/>
            <person name="Hirani K."/>
            <person name="Jayaseelan J.C."/>
            <person name="Lara F."/>
            <person name="Munidasa M."/>
            <person name="Palculict T."/>
            <person name="Patil S."/>
            <person name="Pu L.-L."/>
            <person name="Saada N."/>
            <person name="Tang L."/>
            <person name="Weissenberger G."/>
            <person name="Zhu Y."/>
            <person name="Hemphill L."/>
            <person name="Shang Y."/>
            <person name="Youmans B."/>
            <person name="Ayvaz T."/>
            <person name="Ross M."/>
            <person name="Santibanez J."/>
            <person name="Aqrawi P."/>
            <person name="Gross S."/>
            <person name="Joshi V."/>
            <person name="Fowler G."/>
            <person name="Nazareth L."/>
            <person name="Reid J."/>
            <person name="Worley K."/>
            <person name="Petrosino J."/>
            <person name="Highlander S."/>
            <person name="Gibbs R."/>
        </authorList>
    </citation>
    <scope>NUCLEOTIDE SEQUENCE [LARGE SCALE GENOMIC DNA]</scope>
    <source>
        <strain evidence="1 2">ATCC 25976</strain>
    </source>
</reference>
<proteinExistence type="predicted"/>
<keyword evidence="2" id="KW-1185">Reference proteome</keyword>
<sequence>MNANTTRKEKLGSYLLASRNGFSELDGMRELGITSGRNGINELEAITQTEFIRIQEHNQNGGTHFRYFLADKTLAERLITFLNGKAVSRNAAIPYPPTVAESVLNQLAAPTEAQLQHKARKPVKGVYKE</sequence>
<accession>E8KJQ8</accession>
<dbReference type="RefSeq" id="WP_005624611.1">
    <property type="nucleotide sequence ID" value="NZ_GL831081.1"/>
</dbReference>
<gene>
    <name evidence="1" type="ORF">HMPREF0027_2075</name>
</gene>